<feature type="transmembrane region" description="Helical" evidence="9">
    <location>
        <begin position="375"/>
        <end position="394"/>
    </location>
</feature>
<dbReference type="STRING" id="161895.CPHO_10810"/>
<feature type="transmembrane region" description="Helical" evidence="9">
    <location>
        <begin position="489"/>
        <end position="509"/>
    </location>
</feature>
<name>A0A1L7D5I1_9CORY</name>
<dbReference type="PANTHER" id="PTHR42703">
    <property type="entry name" value="NADH DEHYDROGENASE"/>
    <property type="match status" value="1"/>
</dbReference>
<comment type="similarity">
    <text evidence="2">Belongs to the CPA3 antiporters (TC 2.A.63) subunit D family.</text>
</comment>
<feature type="region of interest" description="Disordered" evidence="8">
    <location>
        <begin position="544"/>
        <end position="612"/>
    </location>
</feature>
<evidence type="ECO:0000256" key="5">
    <source>
        <dbReference type="ARBA" id="ARBA00022989"/>
    </source>
</evidence>
<evidence type="ECO:0000256" key="1">
    <source>
        <dbReference type="ARBA" id="ARBA00004651"/>
    </source>
</evidence>
<feature type="compositionally biased region" description="Basic and acidic residues" evidence="8">
    <location>
        <begin position="544"/>
        <end position="564"/>
    </location>
</feature>
<dbReference type="PANTHER" id="PTHR42703:SF1">
    <property type="entry name" value="NA(+)_H(+) ANTIPORTER SUBUNIT D1"/>
    <property type="match status" value="1"/>
</dbReference>
<dbReference type="Proteomes" id="UP000185491">
    <property type="component" value="Chromosome"/>
</dbReference>
<accession>A0A1L7D5I1</accession>
<dbReference type="GO" id="GO:0042773">
    <property type="term" value="P:ATP synthesis coupled electron transport"/>
    <property type="evidence" value="ECO:0007669"/>
    <property type="project" value="InterPro"/>
</dbReference>
<keyword evidence="5 9" id="KW-1133">Transmembrane helix</keyword>
<feature type="transmembrane region" description="Helical" evidence="9">
    <location>
        <begin position="125"/>
        <end position="145"/>
    </location>
</feature>
<evidence type="ECO:0000313" key="11">
    <source>
        <dbReference type="EMBL" id="APT93301.1"/>
    </source>
</evidence>
<dbReference type="NCBIfam" id="NF009308">
    <property type="entry name" value="PRK12665.1"/>
    <property type="match status" value="1"/>
</dbReference>
<feature type="transmembrane region" description="Helical" evidence="9">
    <location>
        <begin position="342"/>
        <end position="363"/>
    </location>
</feature>
<dbReference type="InterPro" id="IPR050586">
    <property type="entry name" value="CPA3_Na-H_Antiporter_D"/>
</dbReference>
<evidence type="ECO:0000256" key="8">
    <source>
        <dbReference type="SAM" id="MobiDB-lite"/>
    </source>
</evidence>
<proteinExistence type="inferred from homology"/>
<evidence type="ECO:0000256" key="2">
    <source>
        <dbReference type="ARBA" id="ARBA00005346"/>
    </source>
</evidence>
<gene>
    <name evidence="11" type="ORF">CPHO_10810</name>
</gene>
<dbReference type="KEGG" id="cpho:CPHO_10810"/>
<evidence type="ECO:0000313" key="12">
    <source>
        <dbReference type="Proteomes" id="UP000185491"/>
    </source>
</evidence>
<evidence type="ECO:0000256" key="9">
    <source>
        <dbReference type="SAM" id="Phobius"/>
    </source>
</evidence>
<feature type="transmembrane region" description="Helical" evidence="9">
    <location>
        <begin position="46"/>
        <end position="66"/>
    </location>
</feature>
<evidence type="ECO:0000256" key="3">
    <source>
        <dbReference type="ARBA" id="ARBA00022475"/>
    </source>
</evidence>
<dbReference type="GO" id="GO:0005886">
    <property type="term" value="C:plasma membrane"/>
    <property type="evidence" value="ECO:0007669"/>
    <property type="project" value="UniProtKB-SubCell"/>
</dbReference>
<dbReference type="InterPro" id="IPR003918">
    <property type="entry name" value="NADH_UbQ_OxRdtase"/>
</dbReference>
<organism evidence="11 12">
    <name type="scientific">Corynebacterium phocae</name>
    <dbReference type="NCBI Taxonomy" id="161895"/>
    <lineage>
        <taxon>Bacteria</taxon>
        <taxon>Bacillati</taxon>
        <taxon>Actinomycetota</taxon>
        <taxon>Actinomycetes</taxon>
        <taxon>Mycobacteriales</taxon>
        <taxon>Corynebacteriaceae</taxon>
        <taxon>Corynebacterium</taxon>
    </lineage>
</organism>
<feature type="transmembrane region" description="Helical" evidence="9">
    <location>
        <begin position="151"/>
        <end position="172"/>
    </location>
</feature>
<dbReference type="GO" id="GO:0008137">
    <property type="term" value="F:NADH dehydrogenase (ubiquinone) activity"/>
    <property type="evidence" value="ECO:0007669"/>
    <property type="project" value="InterPro"/>
</dbReference>
<keyword evidence="4 7" id="KW-0812">Transmembrane</keyword>
<feature type="transmembrane region" description="Helical" evidence="9">
    <location>
        <begin position="254"/>
        <end position="275"/>
    </location>
</feature>
<reference evidence="11 12" key="1">
    <citation type="submission" date="2014-08" db="EMBL/GenBank/DDBJ databases">
        <title>Complete genome sequence of Corynebacterium phocae M408/89/1(T)(=DSM 44612(T)), isolated from the common seal (Phoca vitulina).</title>
        <authorList>
            <person name="Ruckert C."/>
            <person name="Albersmeier A."/>
            <person name="Winkler A."/>
            <person name="Kalinowski J."/>
        </authorList>
    </citation>
    <scope>NUCLEOTIDE SEQUENCE [LARGE SCALE GENOMIC DNA]</scope>
    <source>
        <strain evidence="11 12">M408/89/1</strain>
    </source>
</reference>
<evidence type="ECO:0000256" key="7">
    <source>
        <dbReference type="RuleBase" id="RU000320"/>
    </source>
</evidence>
<feature type="domain" description="NADH:quinone oxidoreductase/Mrp antiporter transmembrane" evidence="10">
    <location>
        <begin position="145"/>
        <end position="433"/>
    </location>
</feature>
<keyword evidence="6 9" id="KW-0472">Membrane</keyword>
<dbReference type="AlphaFoldDB" id="A0A1L7D5I1"/>
<keyword evidence="12" id="KW-1185">Reference proteome</keyword>
<evidence type="ECO:0000256" key="4">
    <source>
        <dbReference type="ARBA" id="ARBA00022692"/>
    </source>
</evidence>
<dbReference type="OrthoDB" id="9768329at2"/>
<dbReference type="RefSeq" id="WP_075735729.1">
    <property type="nucleotide sequence ID" value="NZ_CP009249.1"/>
</dbReference>
<sequence>MKEAFSQVVSYLFPLVGYLIPMPVVIPAVAAALTLLLTKHRWWQRAVAFFSLLAVALVGASLIIVADYEGIQTLQVGGWDAPVGITLVADRLSAVMLFTSSIVLFSVMWYAIAQGIRDGGKHEPVSVFLPTYMVLTMGVNLSFLAGDLFNLYVGFEIFLVASYVLLTVGATAARVRAGVGYVMVSMASSLIFVVGLALVYAAVGTVNMAQVGIRMDDVPSGTRAAIFGVLLVAFGIKAAVVPLDAWLPDSYPTAPALVTAVFAGLLTKVGVYSIIRMRTSVFTTGTMDTLLMWVALATMVVGILGAMAQTDIKRMLSFTLVSHIGYMIFGVGLGTAQGLSGAIFYAVHHILVQTTLFLVVGLIERQVGTSSLRRLGSLLYTAPIIAVLYFIPAINLGGLPPFSGFLGKILILEAGANHGTWLAWVLIIGAVLTSLLTLYVMIVVFSKGFQRDRADAPEGNLAISKTAPLSGKVSQIDWADRADPGKLPFGMLGATTLLVLASLSLTVMAGPMSGITSRAAESAQDRDIYRFAVLGFSASTPTRHLDQKDRYTDGADSIGHRQDPLPEPAPGISTAPVTPSPEKSPAPASGTAVEPNADTGAHATPRKQVSNE</sequence>
<protein>
    <submittedName>
        <fullName evidence="11">Monovalent cation/H+ antiporter subunit D</fullName>
    </submittedName>
</protein>
<dbReference type="Pfam" id="PF00361">
    <property type="entry name" value="Proton_antipo_M"/>
    <property type="match status" value="1"/>
</dbReference>
<dbReference type="PRINTS" id="PR01437">
    <property type="entry name" value="NUOXDRDTASE4"/>
</dbReference>
<feature type="transmembrane region" description="Helical" evidence="9">
    <location>
        <begin position="179"/>
        <end position="203"/>
    </location>
</feature>
<comment type="subcellular location">
    <subcellularLocation>
        <location evidence="1">Cell membrane</location>
        <topology evidence="1">Multi-pass membrane protein</topology>
    </subcellularLocation>
    <subcellularLocation>
        <location evidence="7">Membrane</location>
        <topology evidence="7">Multi-pass membrane protein</topology>
    </subcellularLocation>
</comment>
<feature type="transmembrane region" description="Helical" evidence="9">
    <location>
        <begin position="421"/>
        <end position="445"/>
    </location>
</feature>
<dbReference type="EMBL" id="CP009249">
    <property type="protein sequence ID" value="APT93301.1"/>
    <property type="molecule type" value="Genomic_DNA"/>
</dbReference>
<dbReference type="InterPro" id="IPR001750">
    <property type="entry name" value="ND/Mrp_TM"/>
</dbReference>
<feature type="transmembrane region" description="Helical" evidence="9">
    <location>
        <begin position="12"/>
        <end position="37"/>
    </location>
</feature>
<feature type="transmembrane region" description="Helical" evidence="9">
    <location>
        <begin position="290"/>
        <end position="308"/>
    </location>
</feature>
<evidence type="ECO:0000259" key="10">
    <source>
        <dbReference type="Pfam" id="PF00361"/>
    </source>
</evidence>
<keyword evidence="3" id="KW-1003">Cell membrane</keyword>
<feature type="transmembrane region" description="Helical" evidence="9">
    <location>
        <begin position="223"/>
        <end position="247"/>
    </location>
</feature>
<feature type="transmembrane region" description="Helical" evidence="9">
    <location>
        <begin position="315"/>
        <end position="336"/>
    </location>
</feature>
<evidence type="ECO:0000256" key="6">
    <source>
        <dbReference type="ARBA" id="ARBA00023136"/>
    </source>
</evidence>
<feature type="transmembrane region" description="Helical" evidence="9">
    <location>
        <begin position="92"/>
        <end position="113"/>
    </location>
</feature>